<evidence type="ECO:0000256" key="5">
    <source>
        <dbReference type="ARBA" id="ARBA00023125"/>
    </source>
</evidence>
<keyword evidence="3" id="KW-0862">Zinc</keyword>
<dbReference type="PANTHER" id="PTHR33202:SF6">
    <property type="entry name" value="ZINC UPTAKE REGULATION PROTEIN"/>
    <property type="match status" value="1"/>
</dbReference>
<evidence type="ECO:0000256" key="4">
    <source>
        <dbReference type="ARBA" id="ARBA00023015"/>
    </source>
</evidence>
<dbReference type="Gene3D" id="3.30.1490.190">
    <property type="match status" value="1"/>
</dbReference>
<keyword evidence="4" id="KW-0805">Transcription regulation</keyword>
<sequence>MVTAHACTDPKHHVHDAAGFVAAVEAACRDRGLRLTPIRAYVLGLIADAGRPLKAYDLLDQVREGEGPGAAAPPTVYRALDFLLGHGFIHKLESVNAFVACHHPNSRQHSVPFLICDNCQSATELEDERVVELLDDRARALGFVPQAQTLEVHGLCAECSRRKARNEERGTRNE</sequence>
<gene>
    <name evidence="7" type="ORF">AB6713_02550</name>
</gene>
<organism evidence="7 8">
    <name type="scientific">Luteimonas salinilitoris</name>
    <dbReference type="NCBI Taxonomy" id="3237697"/>
    <lineage>
        <taxon>Bacteria</taxon>
        <taxon>Pseudomonadati</taxon>
        <taxon>Pseudomonadota</taxon>
        <taxon>Gammaproteobacteria</taxon>
        <taxon>Lysobacterales</taxon>
        <taxon>Lysobacteraceae</taxon>
        <taxon>Luteimonas</taxon>
    </lineage>
</organism>
<dbReference type="EMBL" id="JBFWIC010000002">
    <property type="protein sequence ID" value="MEZ0473494.1"/>
    <property type="molecule type" value="Genomic_DNA"/>
</dbReference>
<dbReference type="InterPro" id="IPR036388">
    <property type="entry name" value="WH-like_DNA-bd_sf"/>
</dbReference>
<dbReference type="InterPro" id="IPR002481">
    <property type="entry name" value="FUR"/>
</dbReference>
<dbReference type="InterPro" id="IPR036390">
    <property type="entry name" value="WH_DNA-bd_sf"/>
</dbReference>
<comment type="similarity">
    <text evidence="1">Belongs to the Fur family.</text>
</comment>
<evidence type="ECO:0000256" key="2">
    <source>
        <dbReference type="ARBA" id="ARBA00022491"/>
    </source>
</evidence>
<evidence type="ECO:0000313" key="7">
    <source>
        <dbReference type="EMBL" id="MEZ0473494.1"/>
    </source>
</evidence>
<comment type="caution">
    <text evidence="7">The sequence shown here is derived from an EMBL/GenBank/DDBJ whole genome shotgun (WGS) entry which is preliminary data.</text>
</comment>
<dbReference type="Pfam" id="PF01475">
    <property type="entry name" value="FUR"/>
    <property type="match status" value="1"/>
</dbReference>
<evidence type="ECO:0000256" key="6">
    <source>
        <dbReference type="ARBA" id="ARBA00023163"/>
    </source>
</evidence>
<evidence type="ECO:0000256" key="3">
    <source>
        <dbReference type="ARBA" id="ARBA00022833"/>
    </source>
</evidence>
<reference evidence="7 8" key="1">
    <citation type="submission" date="2024-07" db="EMBL/GenBank/DDBJ databases">
        <title>Luteimonas salilacus sp. nov., isolated from the shore soil of Salt Lake in Tibet of China.</title>
        <authorList>
            <person name="Zhang X."/>
            <person name="Li A."/>
        </authorList>
    </citation>
    <scope>NUCLEOTIDE SEQUENCE [LARGE SCALE GENOMIC DNA]</scope>
    <source>
        <strain evidence="7 8">B3-2-R+30</strain>
    </source>
</reference>
<proteinExistence type="inferred from homology"/>
<keyword evidence="6" id="KW-0804">Transcription</keyword>
<dbReference type="Proteomes" id="UP001566331">
    <property type="component" value="Unassembled WGS sequence"/>
</dbReference>
<protein>
    <submittedName>
        <fullName evidence="7">Transcriptional repressor</fullName>
    </submittedName>
</protein>
<accession>A0ABV4HQ03</accession>
<keyword evidence="2" id="KW-0678">Repressor</keyword>
<dbReference type="SUPFAM" id="SSF46785">
    <property type="entry name" value="Winged helix' DNA-binding domain"/>
    <property type="match status" value="1"/>
</dbReference>
<evidence type="ECO:0000256" key="1">
    <source>
        <dbReference type="ARBA" id="ARBA00007957"/>
    </source>
</evidence>
<dbReference type="PANTHER" id="PTHR33202">
    <property type="entry name" value="ZINC UPTAKE REGULATION PROTEIN"/>
    <property type="match status" value="1"/>
</dbReference>
<dbReference type="InterPro" id="IPR043135">
    <property type="entry name" value="Fur_C"/>
</dbReference>
<keyword evidence="8" id="KW-1185">Reference proteome</keyword>
<name>A0ABV4HQ03_9GAMM</name>
<evidence type="ECO:0000313" key="8">
    <source>
        <dbReference type="Proteomes" id="UP001566331"/>
    </source>
</evidence>
<keyword evidence="5" id="KW-0238">DNA-binding</keyword>
<dbReference type="Gene3D" id="1.10.10.10">
    <property type="entry name" value="Winged helix-like DNA-binding domain superfamily/Winged helix DNA-binding domain"/>
    <property type="match status" value="1"/>
</dbReference>
<dbReference type="RefSeq" id="WP_370562244.1">
    <property type="nucleotide sequence ID" value="NZ_JBFWIB010000001.1"/>
</dbReference>